<dbReference type="AlphaFoldDB" id="A0A1Y2B324"/>
<keyword evidence="2" id="KW-1185">Reference proteome</keyword>
<proteinExistence type="predicted"/>
<comment type="caution">
    <text evidence="1">The sequence shown here is derived from an EMBL/GenBank/DDBJ whole genome shotgun (WGS) entry which is preliminary data.</text>
</comment>
<dbReference type="Proteomes" id="UP000193642">
    <property type="component" value="Unassembled WGS sequence"/>
</dbReference>
<organism evidence="1 2">
    <name type="scientific">Rhizoclosmatium globosum</name>
    <dbReference type="NCBI Taxonomy" id="329046"/>
    <lineage>
        <taxon>Eukaryota</taxon>
        <taxon>Fungi</taxon>
        <taxon>Fungi incertae sedis</taxon>
        <taxon>Chytridiomycota</taxon>
        <taxon>Chytridiomycota incertae sedis</taxon>
        <taxon>Chytridiomycetes</taxon>
        <taxon>Chytridiales</taxon>
        <taxon>Chytriomycetaceae</taxon>
        <taxon>Rhizoclosmatium</taxon>
    </lineage>
</organism>
<gene>
    <name evidence="1" type="ORF">BCR33DRAFT_842607</name>
</gene>
<reference evidence="1 2" key="1">
    <citation type="submission" date="2016-07" db="EMBL/GenBank/DDBJ databases">
        <title>Pervasive Adenine N6-methylation of Active Genes in Fungi.</title>
        <authorList>
            <consortium name="DOE Joint Genome Institute"/>
            <person name="Mondo S.J."/>
            <person name="Dannebaum R.O."/>
            <person name="Kuo R.C."/>
            <person name="Labutti K."/>
            <person name="Haridas S."/>
            <person name="Kuo A."/>
            <person name="Salamov A."/>
            <person name="Ahrendt S.R."/>
            <person name="Lipzen A."/>
            <person name="Sullivan W."/>
            <person name="Andreopoulos W.B."/>
            <person name="Clum A."/>
            <person name="Lindquist E."/>
            <person name="Daum C."/>
            <person name="Ramamoorthy G.K."/>
            <person name="Gryganskyi A."/>
            <person name="Culley D."/>
            <person name="Magnuson J.K."/>
            <person name="James T.Y."/>
            <person name="O'Malley M.A."/>
            <person name="Stajich J.E."/>
            <person name="Spatafora J.W."/>
            <person name="Visel A."/>
            <person name="Grigoriev I.V."/>
        </authorList>
    </citation>
    <scope>NUCLEOTIDE SEQUENCE [LARGE SCALE GENOMIC DNA]</scope>
    <source>
        <strain evidence="1 2">JEL800</strain>
    </source>
</reference>
<evidence type="ECO:0000313" key="1">
    <source>
        <dbReference type="EMBL" id="ORY29221.1"/>
    </source>
</evidence>
<sequence length="232" mass="25782">MSRGRAVSNSTSCSCSKTHTRLALLVNHLLAVKCKAKCPVKGCKHTLFAENPRDILEHLLRVHKKVAETNSETLNTLLSLIINPELNAVINLPKNVSDNERESGRQLLKKALSERYHLNDTLNFQHEEQHQVLPKARIMGTNNVDILDRIMSSFTGIQTLNELPNELFSFYHNPFPGSGQPIMNWNSASLMGSPSEWNSFNTSPGLSYGSSEGDGFPHGGHFDLGMFVDGQK</sequence>
<name>A0A1Y2B324_9FUNG</name>
<dbReference type="EMBL" id="MCGO01000089">
    <property type="protein sequence ID" value="ORY29221.1"/>
    <property type="molecule type" value="Genomic_DNA"/>
</dbReference>
<evidence type="ECO:0000313" key="2">
    <source>
        <dbReference type="Proteomes" id="UP000193642"/>
    </source>
</evidence>
<accession>A0A1Y2B324</accession>
<protein>
    <submittedName>
        <fullName evidence="1">Uncharacterized protein</fullName>
    </submittedName>
</protein>
<dbReference type="OrthoDB" id="10471935at2759"/>